<sequence length="163" mass="18671">AINIPINDRKTMDILIGYDGKIDRTFIEHCINLKWIGWFATGVNNLPLNYIKERDIILTNGKGIQAKQVSEYIMTFILHDYKKMKTSYRNQLEKNYDSRITGKRLNEETLLFLGTGAIAQRAAYLAKAFGMKVIGVSKSGKNVEQFDEVYTIEELDDVIEKAN</sequence>
<comment type="caution">
    <text evidence="4">The sequence shown here is derived from an EMBL/GenBank/DDBJ whole genome shotgun (WGS) entry which is preliminary data.</text>
</comment>
<organism evidence="4 5">
    <name type="scientific">Staphylococcus aureus</name>
    <dbReference type="NCBI Taxonomy" id="1280"/>
    <lineage>
        <taxon>Bacteria</taxon>
        <taxon>Bacillati</taxon>
        <taxon>Bacillota</taxon>
        <taxon>Bacilli</taxon>
        <taxon>Bacillales</taxon>
        <taxon>Staphylococcaceae</taxon>
        <taxon>Staphylococcus</taxon>
    </lineage>
</organism>
<dbReference type="AlphaFoldDB" id="A0A7Z1MYE6"/>
<dbReference type="InterPro" id="IPR006140">
    <property type="entry name" value="D-isomer_DH_NAD-bd"/>
</dbReference>
<gene>
    <name evidence="4" type="ORF">CV021_15285</name>
</gene>
<evidence type="ECO:0000259" key="3">
    <source>
        <dbReference type="Pfam" id="PF02826"/>
    </source>
</evidence>
<accession>A0A7Z1MYE6</accession>
<dbReference type="Proteomes" id="UP000238775">
    <property type="component" value="Unassembled WGS sequence"/>
</dbReference>
<dbReference type="Gene3D" id="3.40.50.720">
    <property type="entry name" value="NAD(P)-binding Rossmann-like Domain"/>
    <property type="match status" value="2"/>
</dbReference>
<dbReference type="GO" id="GO:0051287">
    <property type="term" value="F:NAD binding"/>
    <property type="evidence" value="ECO:0007669"/>
    <property type="project" value="InterPro"/>
</dbReference>
<dbReference type="SUPFAM" id="SSF52283">
    <property type="entry name" value="Formate/glycerate dehydrogenase catalytic domain-like"/>
    <property type="match status" value="1"/>
</dbReference>
<keyword evidence="2" id="KW-0520">NAD</keyword>
<feature type="non-terminal residue" evidence="4">
    <location>
        <position position="1"/>
    </location>
</feature>
<dbReference type="EMBL" id="PGWZ01000570">
    <property type="protein sequence ID" value="PPJ69691.1"/>
    <property type="molecule type" value="Genomic_DNA"/>
</dbReference>
<dbReference type="PANTHER" id="PTHR43333:SF1">
    <property type="entry name" value="D-ISOMER SPECIFIC 2-HYDROXYACID DEHYDROGENASE NAD-BINDING DOMAIN-CONTAINING PROTEIN"/>
    <property type="match status" value="1"/>
</dbReference>
<feature type="domain" description="D-isomer specific 2-hydroxyacid dehydrogenase NAD-binding" evidence="3">
    <location>
        <begin position="75"/>
        <end position="162"/>
    </location>
</feature>
<keyword evidence="1" id="KW-0560">Oxidoreductase</keyword>
<evidence type="ECO:0000256" key="1">
    <source>
        <dbReference type="ARBA" id="ARBA00023002"/>
    </source>
</evidence>
<evidence type="ECO:0000313" key="4">
    <source>
        <dbReference type="EMBL" id="PPJ69691.1"/>
    </source>
</evidence>
<dbReference type="Pfam" id="PF02826">
    <property type="entry name" value="2-Hacid_dh_C"/>
    <property type="match status" value="1"/>
</dbReference>
<evidence type="ECO:0000313" key="5">
    <source>
        <dbReference type="Proteomes" id="UP000238775"/>
    </source>
</evidence>
<proteinExistence type="predicted"/>
<protein>
    <submittedName>
        <fullName evidence="4">Hydroxyacid dehydrogenase</fullName>
    </submittedName>
</protein>
<dbReference type="RefSeq" id="WP_269435699.1">
    <property type="nucleotide sequence ID" value="NZ_PGWZ01000570.1"/>
</dbReference>
<dbReference type="PANTHER" id="PTHR43333">
    <property type="entry name" value="2-HACID_DH_C DOMAIN-CONTAINING PROTEIN"/>
    <property type="match status" value="1"/>
</dbReference>
<name>A0A7Z1MYE6_STAAU</name>
<feature type="non-terminal residue" evidence="4">
    <location>
        <position position="163"/>
    </location>
</feature>
<reference evidence="4 5" key="1">
    <citation type="submission" date="2017-11" db="EMBL/GenBank/DDBJ databases">
        <authorList>
            <person name="Founou R.C."/>
            <person name="Founou L."/>
            <person name="Allam M."/>
            <person name="Ismail A."/>
            <person name="Essack S.Y."/>
        </authorList>
    </citation>
    <scope>NUCLEOTIDE SEQUENCE [LARGE SCALE GENOMIC DNA]</scope>
    <source>
        <strain evidence="4 5">G703N2B1</strain>
    </source>
</reference>
<dbReference type="GO" id="GO:0016616">
    <property type="term" value="F:oxidoreductase activity, acting on the CH-OH group of donors, NAD or NADP as acceptor"/>
    <property type="evidence" value="ECO:0007669"/>
    <property type="project" value="InterPro"/>
</dbReference>
<evidence type="ECO:0000256" key="2">
    <source>
        <dbReference type="ARBA" id="ARBA00023027"/>
    </source>
</evidence>
<dbReference type="InterPro" id="IPR036291">
    <property type="entry name" value="NAD(P)-bd_dom_sf"/>
</dbReference>
<dbReference type="SUPFAM" id="SSF51735">
    <property type="entry name" value="NAD(P)-binding Rossmann-fold domains"/>
    <property type="match status" value="1"/>
</dbReference>